<dbReference type="EMBL" id="ACIO01001062">
    <property type="protein sequence ID" value="EFC94533.1"/>
    <property type="molecule type" value="Genomic_DNA"/>
</dbReference>
<comment type="caution">
    <text evidence="1">The sequence shown here is derived from an EMBL/GenBank/DDBJ whole genome shotgun (WGS) entry which is preliminary data.</text>
</comment>
<name>D3AUH2_9FIRM</name>
<evidence type="ECO:0000313" key="1">
    <source>
        <dbReference type="EMBL" id="EFC94533.1"/>
    </source>
</evidence>
<organism evidence="1 2">
    <name type="scientific">Hungatella hathewayi DSM 13479</name>
    <dbReference type="NCBI Taxonomy" id="566550"/>
    <lineage>
        <taxon>Bacteria</taxon>
        <taxon>Bacillati</taxon>
        <taxon>Bacillota</taxon>
        <taxon>Clostridia</taxon>
        <taxon>Lachnospirales</taxon>
        <taxon>Lachnospiraceae</taxon>
        <taxon>Hungatella</taxon>
    </lineage>
</organism>
<proteinExistence type="predicted"/>
<accession>D3AUH2</accession>
<sequence length="124" mass="15198">MITNFIQWGEKYLFMKKADIERLLFYYLCGNETAKEMSQGNNITYEEFDRITYILIELKFYNLLMEFWDEFYNQFQEDIDKSAEDFSDSFEREISRCEKWLYQFCKEAPTQELQGILKEIFDIS</sequence>
<reference evidence="1 2" key="1">
    <citation type="submission" date="2010-01" db="EMBL/GenBank/DDBJ databases">
        <authorList>
            <person name="Weinstock G."/>
            <person name="Sodergren E."/>
            <person name="Clifton S."/>
            <person name="Fulton L."/>
            <person name="Fulton B."/>
            <person name="Courtney L."/>
            <person name="Fronick C."/>
            <person name="Harrison M."/>
            <person name="Strong C."/>
            <person name="Farmer C."/>
            <person name="Delahaunty K."/>
            <person name="Markovic C."/>
            <person name="Hall O."/>
            <person name="Minx P."/>
            <person name="Tomlinson C."/>
            <person name="Mitreva M."/>
            <person name="Nelson J."/>
            <person name="Hou S."/>
            <person name="Wollam A."/>
            <person name="Pepin K.H."/>
            <person name="Johnson M."/>
            <person name="Bhonagiri V."/>
            <person name="Nash W.E."/>
            <person name="Warren W."/>
            <person name="Chinwalla A."/>
            <person name="Mardis E.R."/>
            <person name="Wilson R.K."/>
        </authorList>
    </citation>
    <scope>NUCLEOTIDE SEQUENCE [LARGE SCALE GENOMIC DNA]</scope>
    <source>
        <strain evidence="1 2">DSM 13479</strain>
    </source>
</reference>
<protein>
    <submittedName>
        <fullName evidence="1">Uncharacterized protein</fullName>
    </submittedName>
</protein>
<gene>
    <name evidence="1" type="ORF">CLOSTHATH_07287</name>
</gene>
<dbReference type="AlphaFoldDB" id="D3AUH2"/>
<dbReference type="HOGENOM" id="CLU_159197_0_0_9"/>
<evidence type="ECO:0000313" key="2">
    <source>
        <dbReference type="Proteomes" id="UP000004968"/>
    </source>
</evidence>
<dbReference type="Proteomes" id="UP000004968">
    <property type="component" value="Unassembled WGS sequence"/>
</dbReference>